<dbReference type="STRING" id="27835.A0A0N4XUU0"/>
<dbReference type="Pfam" id="PF25599">
    <property type="entry name" value="Ephrin_CRD"/>
    <property type="match status" value="1"/>
</dbReference>
<proteinExistence type="predicted"/>
<dbReference type="GO" id="GO:0005886">
    <property type="term" value="C:plasma membrane"/>
    <property type="evidence" value="ECO:0007669"/>
    <property type="project" value="TreeGrafter"/>
</dbReference>
<keyword evidence="5" id="KW-0675">Receptor</keyword>
<sequence length="182" mass="20511">MFLSLTRFGHFRATPDYDMLSVIYDGRMSGGGHFDFGRVYYVVCDATVTKFTKYPVTVTSRSRDDMVKVTGKCVTNATPAQSDAPTGFCTSTGRWNHLMGECACKPGFTSDSFDGEDKCIAPHFGGDAYEKVIRDPTDYLFWVWVPFKRGNVIIIAKEKKVMVYLIINDLVEEIEARIIELL</sequence>
<keyword evidence="2" id="KW-0547">Nucleotide-binding</keyword>
<reference evidence="6 7" key="2">
    <citation type="submission" date="2018-11" db="EMBL/GenBank/DDBJ databases">
        <authorList>
            <consortium name="Pathogen Informatics"/>
        </authorList>
    </citation>
    <scope>NUCLEOTIDE SEQUENCE [LARGE SCALE GENOMIC DNA]</scope>
</reference>
<keyword evidence="4" id="KW-0472">Membrane</keyword>
<comment type="subcellular location">
    <subcellularLocation>
        <location evidence="1">Membrane</location>
        <topology evidence="1">Single-pass membrane protein</topology>
    </subcellularLocation>
</comment>
<name>A0A0N4XUU0_NIPBR</name>
<dbReference type="InterPro" id="IPR050449">
    <property type="entry name" value="Ephrin_rcpt_TKs"/>
</dbReference>
<evidence type="ECO:0000256" key="1">
    <source>
        <dbReference type="ARBA" id="ARBA00004167"/>
    </source>
</evidence>
<evidence type="ECO:0000256" key="2">
    <source>
        <dbReference type="ARBA" id="ARBA00022741"/>
    </source>
</evidence>
<dbReference type="PANTHER" id="PTHR46877">
    <property type="entry name" value="EPH RECEPTOR A5"/>
    <property type="match status" value="1"/>
</dbReference>
<evidence type="ECO:0000313" key="6">
    <source>
        <dbReference type="EMBL" id="VDL70090.1"/>
    </source>
</evidence>
<evidence type="ECO:0000256" key="5">
    <source>
        <dbReference type="ARBA" id="ARBA00023170"/>
    </source>
</evidence>
<dbReference type="Proteomes" id="UP000271162">
    <property type="component" value="Unassembled WGS sequence"/>
</dbReference>
<accession>A0A0N4XUU0</accession>
<protein>
    <submittedName>
        <fullName evidence="8">G_PROTEIN_RECEP_F2_3 domain-containing protein</fullName>
    </submittedName>
</protein>
<dbReference type="PANTHER" id="PTHR46877:SF14">
    <property type="entry name" value="RECEPTOR PROTEIN-TYROSINE KINASE"/>
    <property type="match status" value="1"/>
</dbReference>
<dbReference type="AlphaFoldDB" id="A0A0N4XUU0"/>
<gene>
    <name evidence="6" type="ORF">NBR_LOCUS6501</name>
</gene>
<reference evidence="8" key="1">
    <citation type="submission" date="2017-02" db="UniProtKB">
        <authorList>
            <consortium name="WormBaseParasite"/>
        </authorList>
    </citation>
    <scope>IDENTIFICATION</scope>
</reference>
<dbReference type="Gene3D" id="2.60.40.1770">
    <property type="entry name" value="ephrin a2 ectodomain"/>
    <property type="match status" value="1"/>
</dbReference>
<keyword evidence="3" id="KW-0067">ATP-binding</keyword>
<evidence type="ECO:0000313" key="7">
    <source>
        <dbReference type="Proteomes" id="UP000271162"/>
    </source>
</evidence>
<keyword evidence="7" id="KW-1185">Reference proteome</keyword>
<evidence type="ECO:0000256" key="4">
    <source>
        <dbReference type="ARBA" id="ARBA00023136"/>
    </source>
</evidence>
<dbReference type="EMBL" id="UYSL01019805">
    <property type="protein sequence ID" value="VDL70090.1"/>
    <property type="molecule type" value="Genomic_DNA"/>
</dbReference>
<evidence type="ECO:0000313" key="8">
    <source>
        <dbReference type="WBParaSite" id="NBR_0000650001-mRNA-1"/>
    </source>
</evidence>
<dbReference type="WBParaSite" id="NBR_0000650001-mRNA-1">
    <property type="protein sequence ID" value="NBR_0000650001-mRNA-1"/>
    <property type="gene ID" value="NBR_0000650001"/>
</dbReference>
<dbReference type="GO" id="GO:0005524">
    <property type="term" value="F:ATP binding"/>
    <property type="evidence" value="ECO:0007669"/>
    <property type="project" value="UniProtKB-KW"/>
</dbReference>
<organism evidence="8">
    <name type="scientific">Nippostrongylus brasiliensis</name>
    <name type="common">Rat hookworm</name>
    <dbReference type="NCBI Taxonomy" id="27835"/>
    <lineage>
        <taxon>Eukaryota</taxon>
        <taxon>Metazoa</taxon>
        <taxon>Ecdysozoa</taxon>
        <taxon>Nematoda</taxon>
        <taxon>Chromadorea</taxon>
        <taxon>Rhabditida</taxon>
        <taxon>Rhabditina</taxon>
        <taxon>Rhabditomorpha</taxon>
        <taxon>Strongyloidea</taxon>
        <taxon>Heligmosomidae</taxon>
        <taxon>Nippostrongylus</taxon>
    </lineage>
</organism>
<evidence type="ECO:0000256" key="3">
    <source>
        <dbReference type="ARBA" id="ARBA00022840"/>
    </source>
</evidence>